<keyword evidence="3" id="KW-1185">Reference proteome</keyword>
<dbReference type="RefSeq" id="XP_060290106.1">
    <property type="nucleotide sequence ID" value="XM_060443016.1"/>
</dbReference>
<evidence type="ECO:0000256" key="1">
    <source>
        <dbReference type="SAM" id="MobiDB-lite"/>
    </source>
</evidence>
<protein>
    <submittedName>
        <fullName evidence="2">Uncharacterized protein</fullName>
    </submittedName>
</protein>
<reference evidence="2" key="1">
    <citation type="submission" date="2023-06" db="EMBL/GenBank/DDBJ databases">
        <title>Genome-scale phylogeny and comparative genomics of the fungal order Sordariales.</title>
        <authorList>
            <consortium name="Lawrence Berkeley National Laboratory"/>
            <person name="Hensen N."/>
            <person name="Bonometti L."/>
            <person name="Westerberg I."/>
            <person name="Brannstrom I.O."/>
            <person name="Guillou S."/>
            <person name="Cros-Aarteil S."/>
            <person name="Calhoun S."/>
            <person name="Haridas S."/>
            <person name="Kuo A."/>
            <person name="Mondo S."/>
            <person name="Pangilinan J."/>
            <person name="Riley R."/>
            <person name="LaButti K."/>
            <person name="Andreopoulos B."/>
            <person name="Lipzen A."/>
            <person name="Chen C."/>
            <person name="Yanf M."/>
            <person name="Daum C."/>
            <person name="Ng V."/>
            <person name="Clum A."/>
            <person name="Steindorff A."/>
            <person name="Ohm R."/>
            <person name="Martin F."/>
            <person name="Silar P."/>
            <person name="Natvig D."/>
            <person name="Lalanne C."/>
            <person name="Gautier V."/>
            <person name="Ament-velasquez S.L."/>
            <person name="Kruys A."/>
            <person name="Hutchinson M.I."/>
            <person name="Powell A.J."/>
            <person name="Barry K."/>
            <person name="Miller A.N."/>
            <person name="Grigoriev I.V."/>
            <person name="Debuchy R."/>
            <person name="Gladieux P."/>
            <person name="Thoren M.H."/>
            <person name="Johannesson H."/>
        </authorList>
    </citation>
    <scope>NUCLEOTIDE SEQUENCE</scope>
    <source>
        <strain evidence="2">SMH2392-1A</strain>
    </source>
</reference>
<accession>A0AA39ZT88</accession>
<dbReference type="AlphaFoldDB" id="A0AA39ZT88"/>
<evidence type="ECO:0000313" key="2">
    <source>
        <dbReference type="EMBL" id="KAK0703247.1"/>
    </source>
</evidence>
<evidence type="ECO:0000313" key="3">
    <source>
        <dbReference type="Proteomes" id="UP001172101"/>
    </source>
</evidence>
<dbReference type="GeneID" id="85326286"/>
<proteinExistence type="predicted"/>
<feature type="region of interest" description="Disordered" evidence="1">
    <location>
        <begin position="64"/>
        <end position="91"/>
    </location>
</feature>
<name>A0AA39ZT88_9PEZI</name>
<feature type="non-terminal residue" evidence="2">
    <location>
        <position position="91"/>
    </location>
</feature>
<comment type="caution">
    <text evidence="2">The sequence shown here is derived from an EMBL/GenBank/DDBJ whole genome shotgun (WGS) entry which is preliminary data.</text>
</comment>
<organism evidence="2 3">
    <name type="scientific">Lasiosphaeria miniovina</name>
    <dbReference type="NCBI Taxonomy" id="1954250"/>
    <lineage>
        <taxon>Eukaryota</taxon>
        <taxon>Fungi</taxon>
        <taxon>Dikarya</taxon>
        <taxon>Ascomycota</taxon>
        <taxon>Pezizomycotina</taxon>
        <taxon>Sordariomycetes</taxon>
        <taxon>Sordariomycetidae</taxon>
        <taxon>Sordariales</taxon>
        <taxon>Lasiosphaeriaceae</taxon>
        <taxon>Lasiosphaeria</taxon>
    </lineage>
</organism>
<sequence>MASPSNLELIKATICSITSYENAREGQVKVVARLVFEKANTVLVAATVSRPAWNEGGTPLLGAIDEDSKLKGKGKRSSKASPREILPGRLK</sequence>
<dbReference type="EMBL" id="JAUIRO010000008">
    <property type="protein sequence ID" value="KAK0703247.1"/>
    <property type="molecule type" value="Genomic_DNA"/>
</dbReference>
<gene>
    <name evidence="2" type="ORF">B0T26DRAFT_730459</name>
</gene>
<dbReference type="Proteomes" id="UP001172101">
    <property type="component" value="Unassembled WGS sequence"/>
</dbReference>